<keyword evidence="5" id="KW-0238">DNA-binding</keyword>
<dbReference type="InterPro" id="IPR000232">
    <property type="entry name" value="HSF_DNA-bd"/>
</dbReference>
<proteinExistence type="inferred from homology"/>
<feature type="compositionally biased region" description="Polar residues" evidence="10">
    <location>
        <begin position="469"/>
        <end position="480"/>
    </location>
</feature>
<feature type="region of interest" description="Disordered" evidence="10">
    <location>
        <begin position="436"/>
        <end position="480"/>
    </location>
</feature>
<dbReference type="GO" id="GO:0000978">
    <property type="term" value="F:RNA polymerase II cis-regulatory region sequence-specific DNA binding"/>
    <property type="evidence" value="ECO:0007669"/>
    <property type="project" value="TreeGrafter"/>
</dbReference>
<feature type="compositionally biased region" description="Low complexity" evidence="10">
    <location>
        <begin position="1"/>
        <end position="14"/>
    </location>
</feature>
<dbReference type="GO" id="GO:0005634">
    <property type="term" value="C:nucleus"/>
    <property type="evidence" value="ECO:0007669"/>
    <property type="project" value="UniProtKB-SubCell"/>
</dbReference>
<evidence type="ECO:0000313" key="12">
    <source>
        <dbReference type="EMBL" id="CAH2079275.1"/>
    </source>
</evidence>
<feature type="compositionally biased region" description="Polar residues" evidence="10">
    <location>
        <begin position="439"/>
        <end position="452"/>
    </location>
</feature>
<reference evidence="12 13" key="1">
    <citation type="submission" date="2022-03" db="EMBL/GenBank/DDBJ databases">
        <authorList>
            <person name="Nunn A."/>
            <person name="Chopra R."/>
            <person name="Nunn A."/>
            <person name="Contreras Garrido A."/>
        </authorList>
    </citation>
    <scope>NUCLEOTIDE SEQUENCE [LARGE SCALE GENOMIC DNA]</scope>
</reference>
<protein>
    <recommendedName>
        <fullName evidence="11">HSF-type DNA-binding domain-containing protein</fullName>
    </recommendedName>
</protein>
<evidence type="ECO:0000256" key="4">
    <source>
        <dbReference type="ARBA" id="ARBA00023016"/>
    </source>
</evidence>
<evidence type="ECO:0000256" key="2">
    <source>
        <dbReference type="ARBA" id="ARBA00022553"/>
    </source>
</evidence>
<dbReference type="FunFam" id="1.10.10.10:FF:000057">
    <property type="entry name" value="Heat shock transcription factor 1"/>
    <property type="match status" value="1"/>
</dbReference>
<keyword evidence="7" id="KW-0539">Nucleus</keyword>
<evidence type="ECO:0000259" key="11">
    <source>
        <dbReference type="PROSITE" id="PS00434"/>
    </source>
</evidence>
<feature type="domain" description="HSF-type DNA-binding" evidence="11">
    <location>
        <begin position="68"/>
        <end position="92"/>
    </location>
</feature>
<feature type="compositionally biased region" description="Gly residues" evidence="10">
    <location>
        <begin position="15"/>
        <end position="24"/>
    </location>
</feature>
<feature type="region of interest" description="Disordered" evidence="10">
    <location>
        <begin position="279"/>
        <end position="304"/>
    </location>
</feature>
<feature type="compositionally biased region" description="Polar residues" evidence="10">
    <location>
        <begin position="241"/>
        <end position="250"/>
    </location>
</feature>
<feature type="coiled-coil region" evidence="9">
    <location>
        <begin position="130"/>
        <end position="185"/>
    </location>
</feature>
<evidence type="ECO:0000256" key="1">
    <source>
        <dbReference type="ARBA" id="ARBA00004123"/>
    </source>
</evidence>
<organism evidence="12 13">
    <name type="scientific">Thlaspi arvense</name>
    <name type="common">Field penny-cress</name>
    <dbReference type="NCBI Taxonomy" id="13288"/>
    <lineage>
        <taxon>Eukaryota</taxon>
        <taxon>Viridiplantae</taxon>
        <taxon>Streptophyta</taxon>
        <taxon>Embryophyta</taxon>
        <taxon>Tracheophyta</taxon>
        <taxon>Spermatophyta</taxon>
        <taxon>Magnoliopsida</taxon>
        <taxon>eudicotyledons</taxon>
        <taxon>Gunneridae</taxon>
        <taxon>Pentapetalae</taxon>
        <taxon>rosids</taxon>
        <taxon>malvids</taxon>
        <taxon>Brassicales</taxon>
        <taxon>Brassicaceae</taxon>
        <taxon>Thlaspideae</taxon>
        <taxon>Thlaspi</taxon>
    </lineage>
</organism>
<dbReference type="PANTHER" id="PTHR10015:SF377">
    <property type="entry name" value="HEAT STRESS TRANSCRIPTION FACTOR A-5"/>
    <property type="match status" value="1"/>
</dbReference>
<dbReference type="AlphaFoldDB" id="A0AAU9T4X4"/>
<dbReference type="SMART" id="SM00415">
    <property type="entry name" value="HSF"/>
    <property type="match status" value="1"/>
</dbReference>
<evidence type="ECO:0000256" key="9">
    <source>
        <dbReference type="SAM" id="Coils"/>
    </source>
</evidence>
<evidence type="ECO:0000256" key="3">
    <source>
        <dbReference type="ARBA" id="ARBA00023015"/>
    </source>
</evidence>
<dbReference type="PRINTS" id="PR00056">
    <property type="entry name" value="HSFDOMAIN"/>
</dbReference>
<feature type="region of interest" description="Disordered" evidence="10">
    <location>
        <begin position="1"/>
        <end position="24"/>
    </location>
</feature>
<accession>A0AAU9T4X4</accession>
<dbReference type="InterPro" id="IPR036388">
    <property type="entry name" value="WH-like_DNA-bd_sf"/>
</dbReference>
<dbReference type="GO" id="GO:0034605">
    <property type="term" value="P:cellular response to heat"/>
    <property type="evidence" value="ECO:0007669"/>
    <property type="project" value="TreeGrafter"/>
</dbReference>
<dbReference type="SUPFAM" id="SSF46785">
    <property type="entry name" value="Winged helix' DNA-binding domain"/>
    <property type="match status" value="1"/>
</dbReference>
<dbReference type="PROSITE" id="PS00434">
    <property type="entry name" value="HSF_DOMAIN"/>
    <property type="match status" value="1"/>
</dbReference>
<keyword evidence="9" id="KW-0175">Coiled coil</keyword>
<comment type="subcellular location">
    <subcellularLocation>
        <location evidence="1">Nucleus</location>
    </subcellularLocation>
</comment>
<keyword evidence="3" id="KW-0805">Transcription regulation</keyword>
<dbReference type="Pfam" id="PF00447">
    <property type="entry name" value="HSF_DNA-bind"/>
    <property type="match status" value="1"/>
</dbReference>
<name>A0AAU9T4X4_THLAR</name>
<sequence length="480" mass="53793">MNGALGNSSASVSGDGNGGGEGAGGPAPFLVKTYEMVDDSSTDQIVSWSSTNNSFIVWNHAEFSRLLLPTYFKHNNFSSFIRQLNTYGFRKIDPERWEFSNDDFIKDQKHLLKNIHRRKPIHSHSHPPPSSSADLERATLQEQMDKLSREKAAIEAKLLKFKQQKSTAKHQLEEMSEHVDDMEKRQKKLLQFLETAIRNPAFIKNFGRKVEELDISAYNKKRRLPQVVDQSKPPSEDSHLDNSSGSSRPESGNVFHHNFSSKLRLELSPAVSDMNMVSHSIQSSNEEGPSPKGLLSGSDPKATQTRREALPFATEALELADTGSCPRRLLLNDNTRAETLHQRITSSEETDGSFSCHLNLTLASAPLPEKTASQIAKTTLKSQEIGRCTELNFNSIETSASERNRSHQQEVVVGGKQANAAPPARVNDVFWEQFLTERPGSSDNEEASSTYRANPYEEQEERRNGHMMSRNTKNIEQLTL</sequence>
<feature type="region of interest" description="Disordered" evidence="10">
    <location>
        <begin position="224"/>
        <end position="255"/>
    </location>
</feature>
<dbReference type="EMBL" id="OU466863">
    <property type="protein sequence ID" value="CAH2079275.1"/>
    <property type="molecule type" value="Genomic_DNA"/>
</dbReference>
<dbReference type="Proteomes" id="UP000836841">
    <property type="component" value="Chromosome 7"/>
</dbReference>
<keyword evidence="2" id="KW-0597">Phosphoprotein</keyword>
<dbReference type="PANTHER" id="PTHR10015">
    <property type="entry name" value="HEAT SHOCK TRANSCRIPTION FACTOR"/>
    <property type="match status" value="1"/>
</dbReference>
<keyword evidence="6" id="KW-0804">Transcription</keyword>
<keyword evidence="4" id="KW-0346">Stress response</keyword>
<evidence type="ECO:0000313" key="13">
    <source>
        <dbReference type="Proteomes" id="UP000836841"/>
    </source>
</evidence>
<keyword evidence="13" id="KW-1185">Reference proteome</keyword>
<dbReference type="GO" id="GO:0003700">
    <property type="term" value="F:DNA-binding transcription factor activity"/>
    <property type="evidence" value="ECO:0007669"/>
    <property type="project" value="InterPro"/>
</dbReference>
<evidence type="ECO:0000256" key="10">
    <source>
        <dbReference type="SAM" id="MobiDB-lite"/>
    </source>
</evidence>
<gene>
    <name evidence="12" type="ORF">TAV2_LOCUS22568</name>
</gene>
<dbReference type="InterPro" id="IPR036390">
    <property type="entry name" value="WH_DNA-bd_sf"/>
</dbReference>
<evidence type="ECO:0000256" key="7">
    <source>
        <dbReference type="ARBA" id="ARBA00023242"/>
    </source>
</evidence>
<dbReference type="GO" id="GO:0006357">
    <property type="term" value="P:regulation of transcription by RNA polymerase II"/>
    <property type="evidence" value="ECO:0007669"/>
    <property type="project" value="TreeGrafter"/>
</dbReference>
<evidence type="ECO:0000256" key="8">
    <source>
        <dbReference type="ARBA" id="ARBA00061350"/>
    </source>
</evidence>
<evidence type="ECO:0000256" key="6">
    <source>
        <dbReference type="ARBA" id="ARBA00023163"/>
    </source>
</evidence>
<evidence type="ECO:0000256" key="5">
    <source>
        <dbReference type="ARBA" id="ARBA00023125"/>
    </source>
</evidence>
<dbReference type="Gene3D" id="1.10.10.10">
    <property type="entry name" value="Winged helix-like DNA-binding domain superfamily/Winged helix DNA-binding domain"/>
    <property type="match status" value="1"/>
</dbReference>
<comment type="similarity">
    <text evidence="8">Belongs to the HSF family. Class A subfamily.</text>
</comment>